<feature type="region of interest" description="Disordered" evidence="5">
    <location>
        <begin position="1968"/>
        <end position="2006"/>
    </location>
</feature>
<comment type="similarity">
    <text evidence="2">Belongs to the NUP186/NUP192/NUP205 family.</text>
</comment>
<gene>
    <name evidence="6" type="ORF">TrCOL_g10948</name>
</gene>
<feature type="compositionally biased region" description="Low complexity" evidence="5">
    <location>
        <begin position="316"/>
        <end position="328"/>
    </location>
</feature>
<feature type="compositionally biased region" description="Low complexity" evidence="5">
    <location>
        <begin position="342"/>
        <end position="353"/>
    </location>
</feature>
<keyword evidence="4" id="KW-0539">Nucleus</keyword>
<evidence type="ECO:0000256" key="5">
    <source>
        <dbReference type="SAM" id="MobiDB-lite"/>
    </source>
</evidence>
<dbReference type="Pfam" id="PF11894">
    <property type="entry name" value="Nup192"/>
    <property type="match status" value="2"/>
</dbReference>
<dbReference type="PANTHER" id="PTHR31344">
    <property type="entry name" value="NUCLEAR PORE COMPLEX PROTEIN NUP205"/>
    <property type="match status" value="1"/>
</dbReference>
<feature type="compositionally biased region" description="Basic and acidic residues" evidence="5">
    <location>
        <begin position="475"/>
        <end position="498"/>
    </location>
</feature>
<evidence type="ECO:0000256" key="2">
    <source>
        <dbReference type="ARBA" id="ARBA00005892"/>
    </source>
</evidence>
<sequence>MRVWISFTFSLTPPNPVYPLSPPFTLTSKSHLHPPSPTPSHLRTLTSIHAALYPRNKSSHFNHMPTYAALQVSLASLLTLHPTLPKLQFSVDDVAARSVRSAVQAGLCRFITTHAYDGLAKGASVGMNQIVSNLLNLVVTYKEWPLTRSQDEYDKRCEVEMELDMNGVYHDEREVERKVKELLSKRGDCADDLLKAEVKRLEEGGAAGKVVEDVDNWRLDEPGNMVVKDMWYGICRNLARNEEVGKIEGVLMGEWKDILNIISRVIEGIKGGKDVDSTPANGNQTGGAQGIFSMFAKNPAANTQSSASSLPGTSGAGSMYSSMNGYGSPQPLPAPPTSRSASDTLTSSSLSSPHHPPPPPPSSTSTTTTLKSLLDLIHSLCTHSPKTHRHLLDITLHDNTNLTTALFNLLSSPLNATLKGRVLRTLSSLCMGDDKTSREVWEMLEGSQILPTLLSRNLPTSYNTNNKGGNVEDGDGGRRSREGGGKRKGREDGGGDKGILHEMANVERFSGSYPLTESFLTLLSSLISTVGCPTSLGSTFRRPGASPYVDFAVNTVLNNACNPETRVAMNFESAAARWRLTARALEVVDEVIKRYAVPKMALEGQGGGGGDSGKEGKKDVVNYSQHQNSHAQTLRQASSLGLSPHDIFEPVNGLLASLEEFDGWVKDFKEEWIQVPLANPTSTSLSVTGGSGGMLNLTKSPMKERKGGSSNSTFAALRPKTPAFVVMESVLGGRELLESLLIILTEGGGVQGLEKEKDDATRFARETAMHKVEVEEVDCDDTKDTVRTSVHYGESKGTRGKVEVPRGDSSFWRERSVVLALRVLSAVSAREKAFIESVSAAPGALNVMPVMTDSLTFTLKQPEGTNRPMHGFADPQQQMAYIQYQLQQQMQQMQAQGYLNNLSQQQVESVRAAQMRQLQMQFPKAREEALTVQERMKTQEILVAGGMEVRSVAVTPLASLLVASSGHKLFNKNEFDPISSIGHYVRYTNEKHGELANRACGLFKYFVSQFPPSELPSVIFSRSVDSDKALAAAFASRLLAEGGDKYDEDQQIFGQVSDYNDVRMIILDLLVENLSGPPPTLSHYLLGIVDGTDSWGKRQSGASGGLDCFSAVLSLLNDPGFLTGNKTAPLASRCYELLYRLCGSEAAGEIARGRLRESNFWVEHVNNCLADERGGAGNLFQQVVDMERGGEGEVNITCSAIIHSISWLLKGVSLELFYTLKQNRVRACTDLLTLLFAHKEVKGTTSSTVLSLLGALTLRNPGGGKPSAPPPSAAAKAVAASVVKLQGAADVFGSYCVVDGSKVVKELGEVGVKEPQRDVPGGGEGGPEDGALVVVAGDEGPDQGGTMEERFPLTTQALEWAKEWNSYVLAACSAAHACKGWSTLVATAVVTCTTLLVKESGDGTFGGVIDLNDVNNLLKTALEHLVGESGEGSLESGSALPLCDAILRIVGVMKGCGAELDEALLNLLGRSVSLVGKGEGGEELAGLLSCALALAVNMVAGDGIRQDVSMNLVQAADFLSDVGGGMGANGKLARSGFCSVLGLTGEDKFAVDVLNRDMSRQKLKNLVSVCVGDSEGIWTLVKIACSQIGAKNLLDCGVGSELIQSCGVGEEIGEESSFVGAAWESRGRGGADGGKVAGGALFFGQLKLFGTLLCNLPKSAIVGSEASKFLRMRCVSGVEMLKNFPVDIELVGAYVEVLEALAGGGGWNVNTMGKVGGKIEQGVLSLGLHLSNFPIRKGLEEGRGGAGGGSWWDAINFEAMSSEERGMVGLGGLFNLGGWCERDYEYIEAGLKIAGSCLGFVRGIMERSPELMVVEGTSLSRGLGVCVRLSRVLDTKLKNLIRANNLDESKLGDLENVQVQGDDGDDVLIETKWALLCGRRVRVVCENLLTIAALHLQKLRGKAEELGGGEGVRRGMEGFAKVVIGGLSSSKVETLGLGGDGAEGVVDGGFSKKIARMLREQCEGIVGGEGGKRKGGEWGGDEGGAGRVGGAGGGGLKVWGRRGGRQ</sequence>
<evidence type="ECO:0000313" key="6">
    <source>
        <dbReference type="EMBL" id="GMI45802.1"/>
    </source>
</evidence>
<reference evidence="7" key="1">
    <citation type="journal article" date="2023" name="Commun. Biol.">
        <title>Genome analysis of Parmales, the sister group of diatoms, reveals the evolutionary specialization of diatoms from phago-mixotrophs to photoautotrophs.</title>
        <authorList>
            <person name="Ban H."/>
            <person name="Sato S."/>
            <person name="Yoshikawa S."/>
            <person name="Yamada K."/>
            <person name="Nakamura Y."/>
            <person name="Ichinomiya M."/>
            <person name="Sato N."/>
            <person name="Blanc-Mathieu R."/>
            <person name="Endo H."/>
            <person name="Kuwata A."/>
            <person name="Ogata H."/>
        </authorList>
    </citation>
    <scope>NUCLEOTIDE SEQUENCE [LARGE SCALE GENOMIC DNA]</scope>
</reference>
<feature type="region of interest" description="Disordered" evidence="5">
    <location>
        <begin position="271"/>
        <end position="290"/>
    </location>
</feature>
<comment type="caution">
    <text evidence="6">The sequence shown here is derived from an EMBL/GenBank/DDBJ whole genome shotgun (WGS) entry which is preliminary data.</text>
</comment>
<protein>
    <submittedName>
        <fullName evidence="6">Uncharacterized protein</fullName>
    </submittedName>
</protein>
<organism evidence="6 7">
    <name type="scientific">Triparma columacea</name>
    <dbReference type="NCBI Taxonomy" id="722753"/>
    <lineage>
        <taxon>Eukaryota</taxon>
        <taxon>Sar</taxon>
        <taxon>Stramenopiles</taxon>
        <taxon>Ochrophyta</taxon>
        <taxon>Bolidophyceae</taxon>
        <taxon>Parmales</taxon>
        <taxon>Triparmaceae</taxon>
        <taxon>Triparma</taxon>
    </lineage>
</organism>
<evidence type="ECO:0000256" key="4">
    <source>
        <dbReference type="ARBA" id="ARBA00023242"/>
    </source>
</evidence>
<dbReference type="Proteomes" id="UP001165065">
    <property type="component" value="Unassembled WGS sequence"/>
</dbReference>
<feature type="compositionally biased region" description="Polar residues" evidence="5">
    <location>
        <begin position="302"/>
        <end position="312"/>
    </location>
</feature>
<keyword evidence="3" id="KW-0813">Transport</keyword>
<proteinExistence type="inferred from homology"/>
<dbReference type="GO" id="GO:0005643">
    <property type="term" value="C:nuclear pore"/>
    <property type="evidence" value="ECO:0007669"/>
    <property type="project" value="InterPro"/>
</dbReference>
<dbReference type="EMBL" id="BRYA01000265">
    <property type="protein sequence ID" value="GMI45802.1"/>
    <property type="molecule type" value="Genomic_DNA"/>
</dbReference>
<feature type="compositionally biased region" description="Gly residues" evidence="5">
    <location>
        <begin position="1977"/>
        <end position="1997"/>
    </location>
</feature>
<evidence type="ECO:0000313" key="7">
    <source>
        <dbReference type="Proteomes" id="UP001165065"/>
    </source>
</evidence>
<feature type="region of interest" description="Disordered" evidence="5">
    <location>
        <begin position="460"/>
        <end position="498"/>
    </location>
</feature>
<feature type="region of interest" description="Disordered" evidence="5">
    <location>
        <begin position="302"/>
        <end position="367"/>
    </location>
</feature>
<comment type="subcellular location">
    <subcellularLocation>
        <location evidence="1">Nucleus</location>
    </subcellularLocation>
</comment>
<accession>A0A9W7GHT4</accession>
<evidence type="ECO:0000256" key="1">
    <source>
        <dbReference type="ARBA" id="ARBA00004123"/>
    </source>
</evidence>
<evidence type="ECO:0000256" key="3">
    <source>
        <dbReference type="ARBA" id="ARBA00022448"/>
    </source>
</evidence>
<name>A0A9W7GHT4_9STRA</name>
<dbReference type="InterPro" id="IPR021827">
    <property type="entry name" value="Nup186/Nup192/Nup205"/>
</dbReference>
<dbReference type="PANTHER" id="PTHR31344:SF0">
    <property type="entry name" value="NUCLEAR PORE COMPLEX PROTEIN NUP205"/>
    <property type="match status" value="1"/>
</dbReference>
<dbReference type="OrthoDB" id="2019644at2759"/>
<keyword evidence="7" id="KW-1185">Reference proteome</keyword>